<dbReference type="PROSITE" id="PS50217">
    <property type="entry name" value="BZIP"/>
    <property type="match status" value="1"/>
</dbReference>
<proteinExistence type="predicted"/>
<accession>A0A1J9S6R4</accession>
<evidence type="ECO:0000259" key="4">
    <source>
        <dbReference type="PROSITE" id="PS50217"/>
    </source>
</evidence>
<dbReference type="GO" id="GO:0000976">
    <property type="term" value="F:transcription cis-regulatory region binding"/>
    <property type="evidence" value="ECO:0007669"/>
    <property type="project" value="InterPro"/>
</dbReference>
<name>A0A1J9S6R4_9PEZI</name>
<feature type="domain" description="BZIP" evidence="4">
    <location>
        <begin position="23"/>
        <end position="86"/>
    </location>
</feature>
<sequence>MKLKWLPHRHGARESEDQKATPEASLSKRREQVRRAQRTHRERKEAYTKALEMEVLQLRTNEANLMQETKRLYAGIERLKETLALHGIPEPWPDSHDVAFCSSAAEDSSDNAVVTIEGLRTERNIRVRKATSSPSTAAPTLHSQSHKAIRHEVGHVRSDKKNHRPSTDASGDHDDRSPSGRNSTSMRDLDLPSLGIEFVLTLESPCLPHMEDSVHNCSAPPGHALTASAPLLFRAPSGPVVETSGSSRWNVPNVGLDRLLDLSSHLRLEEEITPVQAWNYISRHPSFSGLGLQRLRELTSRLLKHVECHGFGAVIELATSSMVEGSAVHAGWTKAPFPEGVEEMGDGTDHLKEALAACRSLDGEGGREVPAGEAEGAAEHEPGDSPSTHCAREDEGEPVVGLGLYLA</sequence>
<dbReference type="PANTHER" id="PTHR40621:SF6">
    <property type="entry name" value="AP-1-LIKE TRANSCRIPTION FACTOR YAP1-RELATED"/>
    <property type="match status" value="1"/>
</dbReference>
<comment type="subcellular location">
    <subcellularLocation>
        <location evidence="1">Nucleus</location>
    </subcellularLocation>
</comment>
<keyword evidence="6" id="KW-1185">Reference proteome</keyword>
<feature type="region of interest" description="Disordered" evidence="3">
    <location>
        <begin position="127"/>
        <end position="188"/>
    </location>
</feature>
<evidence type="ECO:0000256" key="1">
    <source>
        <dbReference type="ARBA" id="ARBA00004123"/>
    </source>
</evidence>
<gene>
    <name evidence="5" type="ORF">BKCO1_1800069</name>
</gene>
<evidence type="ECO:0000256" key="2">
    <source>
        <dbReference type="ARBA" id="ARBA00023242"/>
    </source>
</evidence>
<evidence type="ECO:0000313" key="5">
    <source>
        <dbReference type="EMBL" id="OJD35301.1"/>
    </source>
</evidence>
<evidence type="ECO:0000313" key="6">
    <source>
        <dbReference type="Proteomes" id="UP000183809"/>
    </source>
</evidence>
<feature type="compositionally biased region" description="Basic and acidic residues" evidence="3">
    <location>
        <begin position="150"/>
        <end position="159"/>
    </location>
</feature>
<evidence type="ECO:0000256" key="3">
    <source>
        <dbReference type="SAM" id="MobiDB-lite"/>
    </source>
</evidence>
<dbReference type="InterPro" id="IPR046347">
    <property type="entry name" value="bZIP_sf"/>
</dbReference>
<dbReference type="EMBL" id="MNUE01000018">
    <property type="protein sequence ID" value="OJD35301.1"/>
    <property type="molecule type" value="Genomic_DNA"/>
</dbReference>
<dbReference type="AlphaFoldDB" id="A0A1J9S6R4"/>
<feature type="compositionally biased region" description="Polar residues" evidence="3">
    <location>
        <begin position="130"/>
        <end position="143"/>
    </location>
</feature>
<organism evidence="5 6">
    <name type="scientific">Diplodia corticola</name>
    <dbReference type="NCBI Taxonomy" id="236234"/>
    <lineage>
        <taxon>Eukaryota</taxon>
        <taxon>Fungi</taxon>
        <taxon>Dikarya</taxon>
        <taxon>Ascomycota</taxon>
        <taxon>Pezizomycotina</taxon>
        <taxon>Dothideomycetes</taxon>
        <taxon>Dothideomycetes incertae sedis</taxon>
        <taxon>Botryosphaeriales</taxon>
        <taxon>Botryosphaeriaceae</taxon>
        <taxon>Diplodia</taxon>
    </lineage>
</organism>
<dbReference type="GeneID" id="31012107"/>
<dbReference type="SUPFAM" id="SSF57959">
    <property type="entry name" value="Leucine zipper domain"/>
    <property type="match status" value="1"/>
</dbReference>
<keyword evidence="2" id="KW-0539">Nucleus</keyword>
<dbReference type="CDD" id="cd14688">
    <property type="entry name" value="bZIP_YAP"/>
    <property type="match status" value="1"/>
</dbReference>
<feature type="region of interest" description="Disordered" evidence="3">
    <location>
        <begin position="362"/>
        <end position="396"/>
    </location>
</feature>
<feature type="compositionally biased region" description="Basic and acidic residues" evidence="3">
    <location>
        <begin position="12"/>
        <end position="34"/>
    </location>
</feature>
<dbReference type="InterPro" id="IPR050936">
    <property type="entry name" value="AP-1-like"/>
</dbReference>
<feature type="region of interest" description="Disordered" evidence="3">
    <location>
        <begin position="1"/>
        <end position="44"/>
    </location>
</feature>
<protein>
    <recommendedName>
        <fullName evidence="4">BZIP domain-containing protein</fullName>
    </recommendedName>
</protein>
<dbReference type="OrthoDB" id="2590011at2759"/>
<dbReference type="InterPro" id="IPR004827">
    <property type="entry name" value="bZIP"/>
</dbReference>
<reference evidence="5 6" key="1">
    <citation type="submission" date="2016-10" db="EMBL/GenBank/DDBJ databases">
        <title>Proteomics and genomics reveal pathogen-plant mechanisms compatible with a hemibiotrophic lifestyle of Diplodia corticola.</title>
        <authorList>
            <person name="Fernandes I."/>
            <person name="De Jonge R."/>
            <person name="Van De Peer Y."/>
            <person name="Devreese B."/>
            <person name="Alves A."/>
            <person name="Esteves A.C."/>
        </authorList>
    </citation>
    <scope>NUCLEOTIDE SEQUENCE [LARGE SCALE GENOMIC DNA]</scope>
    <source>
        <strain evidence="5 6">CBS 112549</strain>
    </source>
</reference>
<dbReference type="PANTHER" id="PTHR40621">
    <property type="entry name" value="TRANSCRIPTION FACTOR KAPC-RELATED"/>
    <property type="match status" value="1"/>
</dbReference>
<dbReference type="RefSeq" id="XP_020131561.1">
    <property type="nucleotide sequence ID" value="XM_020271848.1"/>
</dbReference>
<dbReference type="GO" id="GO:0090575">
    <property type="term" value="C:RNA polymerase II transcription regulator complex"/>
    <property type="evidence" value="ECO:0007669"/>
    <property type="project" value="TreeGrafter"/>
</dbReference>
<comment type="caution">
    <text evidence="5">The sequence shown here is derived from an EMBL/GenBank/DDBJ whole genome shotgun (WGS) entry which is preliminary data.</text>
</comment>
<dbReference type="Gene3D" id="1.20.5.170">
    <property type="match status" value="1"/>
</dbReference>
<dbReference type="GO" id="GO:0001228">
    <property type="term" value="F:DNA-binding transcription activator activity, RNA polymerase II-specific"/>
    <property type="evidence" value="ECO:0007669"/>
    <property type="project" value="TreeGrafter"/>
</dbReference>
<dbReference type="Proteomes" id="UP000183809">
    <property type="component" value="Unassembled WGS sequence"/>
</dbReference>
<dbReference type="STRING" id="236234.A0A1J9S6R4"/>
<feature type="compositionally biased region" description="Basic residues" evidence="3">
    <location>
        <begin position="1"/>
        <end position="11"/>
    </location>
</feature>